<name>A0A838CL03_9CORY</name>
<proteinExistence type="predicted"/>
<dbReference type="RefSeq" id="WP_181194800.1">
    <property type="nucleotide sequence ID" value="NZ_JABFEE010000006.1"/>
</dbReference>
<accession>A0A838CL03</accession>
<gene>
    <name evidence="1" type="ORF">HMC16_06815</name>
</gene>
<evidence type="ECO:0000313" key="1">
    <source>
        <dbReference type="EMBL" id="MBA1835433.1"/>
    </source>
</evidence>
<dbReference type="EMBL" id="JABFEE010000006">
    <property type="protein sequence ID" value="MBA1835433.1"/>
    <property type="molecule type" value="Genomic_DNA"/>
</dbReference>
<comment type="caution">
    <text evidence="1">The sequence shown here is derived from an EMBL/GenBank/DDBJ whole genome shotgun (WGS) entry which is preliminary data.</text>
</comment>
<dbReference type="Proteomes" id="UP000581408">
    <property type="component" value="Unassembled WGS sequence"/>
</dbReference>
<protein>
    <submittedName>
        <fullName evidence="1">Uncharacterized protein</fullName>
    </submittedName>
</protein>
<reference evidence="1 2" key="1">
    <citation type="submission" date="2020-05" db="EMBL/GenBank/DDBJ databases">
        <title>Descriptions of Corynebacterium xxxx sp. nov., Corynebacterium yyyy sp. nov. and Corynebacterium zzzz sp. nov.</title>
        <authorList>
            <person name="Zhang G."/>
        </authorList>
    </citation>
    <scope>NUCLEOTIDE SEQUENCE [LARGE SCALE GENOMIC DNA]</scope>
    <source>
        <strain evidence="2">zg-915</strain>
    </source>
</reference>
<sequence length="119" mass="13262">MSIDYDRLDELLLEATPAPWAAVGEYPTGEPRPDTSRLIHAGDKYLGIMHVPDAELAALAPQLGKEVLIMRCSLTSLRNLLEFSVNKIANFEKAPNESESLKYAVERIDEILEGNYDSE</sequence>
<evidence type="ECO:0000313" key="2">
    <source>
        <dbReference type="Proteomes" id="UP000581408"/>
    </source>
</evidence>
<organism evidence="1 2">
    <name type="scientific">Corynebacterium wankanglinii</name>
    <dbReference type="NCBI Taxonomy" id="2735136"/>
    <lineage>
        <taxon>Bacteria</taxon>
        <taxon>Bacillati</taxon>
        <taxon>Actinomycetota</taxon>
        <taxon>Actinomycetes</taxon>
        <taxon>Mycobacteriales</taxon>
        <taxon>Corynebacteriaceae</taxon>
        <taxon>Corynebacterium</taxon>
    </lineage>
</organism>
<dbReference type="AlphaFoldDB" id="A0A838CL03"/>